<dbReference type="RefSeq" id="WP_145343646.1">
    <property type="nucleotide sequence ID" value="NZ_CP036261.1"/>
</dbReference>
<proteinExistence type="predicted"/>
<feature type="compositionally biased region" description="Basic and acidic residues" evidence="1">
    <location>
        <begin position="726"/>
        <end position="742"/>
    </location>
</feature>
<feature type="region of interest" description="Disordered" evidence="1">
    <location>
        <begin position="714"/>
        <end position="746"/>
    </location>
</feature>
<evidence type="ECO:0000256" key="1">
    <source>
        <dbReference type="SAM" id="MobiDB-lite"/>
    </source>
</evidence>
<reference evidence="2 3" key="1">
    <citation type="submission" date="2019-02" db="EMBL/GenBank/DDBJ databases">
        <title>Deep-cultivation of Planctomycetes and their phenomic and genomic characterization uncovers novel biology.</title>
        <authorList>
            <person name="Wiegand S."/>
            <person name="Jogler M."/>
            <person name="Boedeker C."/>
            <person name="Pinto D."/>
            <person name="Vollmers J."/>
            <person name="Rivas-Marin E."/>
            <person name="Kohn T."/>
            <person name="Peeters S.H."/>
            <person name="Heuer A."/>
            <person name="Rast P."/>
            <person name="Oberbeckmann S."/>
            <person name="Bunk B."/>
            <person name="Jeske O."/>
            <person name="Meyerdierks A."/>
            <person name="Storesund J.E."/>
            <person name="Kallscheuer N."/>
            <person name="Luecker S."/>
            <person name="Lage O.M."/>
            <person name="Pohl T."/>
            <person name="Merkel B.J."/>
            <person name="Hornburger P."/>
            <person name="Mueller R.-W."/>
            <person name="Bruemmer F."/>
            <person name="Labrenz M."/>
            <person name="Spormann A.M."/>
            <person name="Op den Camp H."/>
            <person name="Overmann J."/>
            <person name="Amann R."/>
            <person name="Jetten M.S.M."/>
            <person name="Mascher T."/>
            <person name="Medema M.H."/>
            <person name="Devos D.P."/>
            <person name="Kaster A.-K."/>
            <person name="Ovreas L."/>
            <person name="Rohde M."/>
            <person name="Galperin M.Y."/>
            <person name="Jogler C."/>
        </authorList>
    </citation>
    <scope>NUCLEOTIDE SEQUENCE [LARGE SCALE GENOMIC DNA]</scope>
    <source>
        <strain evidence="2 3">EC9</strain>
    </source>
</reference>
<dbReference type="KEGG" id="ruv:EC9_15260"/>
<sequence>MSSRTLPSRSTSPRLRPALGIERLEHRFPFDTAAAETGFWEQDSVLVGEQLPHAGLSDSVEGNLTERLLGMKLTLEAPIDGIDSPETTVAGIGSSENSEADSAAFADGSHMLAFAGDIAGNDGLFVRRTQPDGSPGDLPTAVALFASGDLRSPESKIRVALAALQTGNSVVAWTDSTAIHLQQLDASNSLRGPRIDFAVTTTPASFEIDLVAVEDGGWMLAWNENEATTIQAQRFDLDGQITGQPMTIASTSPTSQIDDLQWISHSGDEFGISWTEWSTDPTEQSEQQFLGVLEADGTWANDPFEITSDSFSPTPELAALDDGRWVLAGTRWSEPQSYPAIIVVDATGNLISEHALDASADIGAAPVALTKLAGGGFAIGYFRGESESDPEFVVEQFNDDAEPIADPIVMNQTALHGEPAGSMVGLANGGIATYWIGTAADQTSPAILSRTVSMESARVNIAFDSFVSLAEADSLSITGVPAEAALSHGVRTSPTSWTVSINDLDDLRILSIEPLPTITLTADLLTPDTLQPPLASWAITIGTPTDDTIEQYNSAYVVDGRDGEDTFVAAGDREEFLLDTTDLGKAVRLIHMQTGTEQLLIDVEYLVFDDLFLDIEQWVEAAEEPSQEADGNDAPEPNLEFQASMAQANFNIFSTKPPPLAAAQANMPTGLRSVDVMQAAMNAVAVELETAMGMELQGVMQGMERSIRNMNEPARVVQSKQASNEAKSRASESKAKPTDALKSETQPTLAAGVAGPDFTAAIDDVGLADPLVVPNFVPLQPAHPIQPQAAAIASHNNPVASARTLYRISGQTAPAVAPILIPKAPPAPPPEFLPIAPVSMPFTSSMLDMSTAFDSQQLFAQIDTVQQEVVEDAESIELVAGSAVVLATGMSIAQVAWLLRGSVLLTKLMSSMPIWVSFDPLPVLSESWNRVAMDSSGDSETLLDIASVQDPVGPLQ</sequence>
<keyword evidence="3" id="KW-1185">Reference proteome</keyword>
<gene>
    <name evidence="2" type="ORF">EC9_15260</name>
</gene>
<dbReference type="EMBL" id="CP036261">
    <property type="protein sequence ID" value="QDS87348.1"/>
    <property type="molecule type" value="Genomic_DNA"/>
</dbReference>
<protein>
    <submittedName>
        <fullName evidence="2">Uncharacterized protein</fullName>
    </submittedName>
</protein>
<name>A0A517LXJ4_9BACT</name>
<accession>A0A517LXJ4</accession>
<evidence type="ECO:0000313" key="2">
    <source>
        <dbReference type="EMBL" id="QDS87348.1"/>
    </source>
</evidence>
<dbReference type="Proteomes" id="UP000319557">
    <property type="component" value="Chromosome"/>
</dbReference>
<evidence type="ECO:0000313" key="3">
    <source>
        <dbReference type="Proteomes" id="UP000319557"/>
    </source>
</evidence>
<dbReference type="AlphaFoldDB" id="A0A517LXJ4"/>
<dbReference type="OrthoDB" id="233547at2"/>
<organism evidence="2 3">
    <name type="scientific">Rosistilla ulvae</name>
    <dbReference type="NCBI Taxonomy" id="1930277"/>
    <lineage>
        <taxon>Bacteria</taxon>
        <taxon>Pseudomonadati</taxon>
        <taxon>Planctomycetota</taxon>
        <taxon>Planctomycetia</taxon>
        <taxon>Pirellulales</taxon>
        <taxon>Pirellulaceae</taxon>
        <taxon>Rosistilla</taxon>
    </lineage>
</organism>